<comment type="subcellular location">
    <subcellularLocation>
        <location evidence="1">Secreted</location>
    </subcellularLocation>
</comment>
<comment type="caution">
    <text evidence="5">The sequence shown here is derived from an EMBL/GenBank/DDBJ whole genome shotgun (WGS) entry which is preliminary data.</text>
</comment>
<proteinExistence type="predicted"/>
<dbReference type="RefSeq" id="WP_122917735.1">
    <property type="nucleotide sequence ID" value="NZ_RHHQ01000008.1"/>
</dbReference>
<dbReference type="SUPFAM" id="SSF49373">
    <property type="entry name" value="Invasin/intimin cell-adhesion fragments"/>
    <property type="match status" value="3"/>
</dbReference>
<dbReference type="InterPro" id="IPR008964">
    <property type="entry name" value="Invasin/intimin_cell_adhesion"/>
</dbReference>
<accession>A0A3M8DN09</accession>
<evidence type="ECO:0000256" key="1">
    <source>
        <dbReference type="ARBA" id="ARBA00004613"/>
    </source>
</evidence>
<dbReference type="GO" id="GO:0007156">
    <property type="term" value="P:homophilic cell adhesion via plasma membrane adhesion molecules"/>
    <property type="evidence" value="ECO:0007669"/>
    <property type="project" value="InterPro"/>
</dbReference>
<reference evidence="5 6" key="1">
    <citation type="submission" date="2018-10" db="EMBL/GenBank/DDBJ databases">
        <title>Phylogenomics of Brevibacillus.</title>
        <authorList>
            <person name="Dunlap C."/>
        </authorList>
    </citation>
    <scope>NUCLEOTIDE SEQUENCE [LARGE SCALE GENOMIC DNA]</scope>
    <source>
        <strain evidence="5 6">JCM 15716</strain>
    </source>
</reference>
<organism evidence="5 6">
    <name type="scientific">Brevibacillus fluminis</name>
    <dbReference type="NCBI Taxonomy" id="511487"/>
    <lineage>
        <taxon>Bacteria</taxon>
        <taxon>Bacillati</taxon>
        <taxon>Bacillota</taxon>
        <taxon>Bacilli</taxon>
        <taxon>Bacillales</taxon>
        <taxon>Paenibacillaceae</taxon>
        <taxon>Brevibacillus</taxon>
    </lineage>
</organism>
<protein>
    <recommendedName>
        <fullName evidence="4">Cadherin domain-containing protein</fullName>
    </recommendedName>
</protein>
<dbReference type="SUPFAM" id="SSF49313">
    <property type="entry name" value="Cadherin-like"/>
    <property type="match status" value="1"/>
</dbReference>
<dbReference type="GO" id="GO:0016020">
    <property type="term" value="C:membrane"/>
    <property type="evidence" value="ECO:0007669"/>
    <property type="project" value="InterPro"/>
</dbReference>
<evidence type="ECO:0000256" key="3">
    <source>
        <dbReference type="ARBA" id="ARBA00022729"/>
    </source>
</evidence>
<dbReference type="SMART" id="SM00635">
    <property type="entry name" value="BID_2"/>
    <property type="match status" value="4"/>
</dbReference>
<dbReference type="OrthoDB" id="3193440at2"/>
<dbReference type="InterPro" id="IPR003343">
    <property type="entry name" value="Big_2"/>
</dbReference>
<dbReference type="Pfam" id="PF02368">
    <property type="entry name" value="Big_2"/>
    <property type="match status" value="3"/>
</dbReference>
<feature type="domain" description="Cadherin" evidence="4">
    <location>
        <begin position="227"/>
        <end position="324"/>
    </location>
</feature>
<evidence type="ECO:0000313" key="5">
    <source>
        <dbReference type="EMBL" id="RNB89480.1"/>
    </source>
</evidence>
<dbReference type="Proteomes" id="UP000271031">
    <property type="component" value="Unassembled WGS sequence"/>
</dbReference>
<keyword evidence="6" id="KW-1185">Reference proteome</keyword>
<dbReference type="PROSITE" id="PS50268">
    <property type="entry name" value="CADHERIN_2"/>
    <property type="match status" value="1"/>
</dbReference>
<dbReference type="SMART" id="SM00112">
    <property type="entry name" value="CA"/>
    <property type="match status" value="1"/>
</dbReference>
<dbReference type="CDD" id="cd11304">
    <property type="entry name" value="Cadherin_repeat"/>
    <property type="match status" value="1"/>
</dbReference>
<dbReference type="Gene3D" id="2.60.40.1080">
    <property type="match status" value="4"/>
</dbReference>
<dbReference type="InterPro" id="IPR055372">
    <property type="entry name" value="CBM96"/>
</dbReference>
<dbReference type="InterPro" id="IPR013783">
    <property type="entry name" value="Ig-like_fold"/>
</dbReference>
<sequence length="1881" mass="200873">MWRIWIRLLVLVMFFSVWQTVGIGSRVHAALQTAKVPVTADTFIDLTGKYPNGTDWNGLHNILFVGYEWDGEDYGAANAALKFDLSNIHGKIQSAELKIHIVVQGQTGDNPYVDVYGSNDDGWVETTNNLPTLSQQVSPRVTFITSVLNKEVSFPVTSYVQEQASGDKVATFVLKGIQTKKPGDTLYNPQIGFYDKTSETNGDLAAYLDITYDPNAAPTDLNLSMDTVAENSPTSTTVGTLSATDPNAGDTFAYTIVGGDTDSFAISGNALKTTKVFDYETKKDYSVTLRVTDSGGLYYEKSIAIHVANVKPTITFAVNGGAQFANQANVTLNLISAPPENVGLQMRFSNDNANWSSWETFATTKPWTLTTGDGTKTVYVEVKDSVDTVMASDLIGLDTTKPTATLLINGGVASTKTAGVTLTISASDAGGGSVEMRLANEDGIWSGWGPIEPSKPWSLSAGDGSKTVSLQVRDLAGNQQQVDKTVALDTAAPIVTGVSNGQMANDDVTIAFNEGIATLNGTVFLSGEKVSAEGSYTLIVTDTAGNMTTIAFTIDRTPPNGTISIENGATNVKDKKVSLYLTTDDAKQMRFSNNNTDWSSWETAANRKDNWLLTDGDGTKTVYMELRDQAGNVKSVSDTVVLDTTAPTGTVTINEGATHSSSQSVTLGITSDGAFDMRVSNTSNDSDYSAWESVKGEKAWDLAASDGTKTVYVQLRDEAGNTTDLTASIVLDTTAPVVTGVAQNGLYNDNLVITFGSDETASLDGGPFANNGTVSTEGEHSLIVTDKAGNTTTINFRLDKTAPVGTLVINDGKSYTNSASVKLTIGKDDATEMRISNDTTWDESWEPAATGKLSWALGGGNGSKTVYLQLRDQAGNTSITNASIELDTVAPVVTGVDEAGLYNDDVTITFNEGTATLDGDAFSIGQKVSEEGEHTLIVTDPAENTTTRHFTIDKTAPTGTLVINGGKSVTNNKAVTLSVTMAVDTKTIYLSNDQTNWTEKPAAAGEINWNVSDGDGPKTVYLKLVDKAGNEAVVQAAIELDTKAPTGTIAINGGTAYANNKDVTLSITSNDAAEMRISNDNSAWTDWETVGSTKAWTLTDGDGVKTVYIQLRDQANNQETVSDTITLDTNFPVVSGVTDGGLYNADVTVAFNEGTATLNGQPFLSGTKVTEEGEHKLIVTDEAGNKTTITFTVDKTAPAGTFTINEGAPYTNKADVKLHTNTNGAAEMRFSNDGTVWSVWETVANEFDWTLTAGDGDKTVYMQLRDQVGNVHDEQQTITLDTVEPAVTLTLNSGEAFTNKAEVQAGLTASDASGAALEMRFSNDGTTWKAWETFAPIHAWTLDDGDGFKTVYVEVRDAAGNTKAVQATITLDTKAPVVSDLTDGAHYNTDQTITFDDGQAELDGTPIANGATVTDEGVHTLVVTDDAGNMTRIRFTLDKTAPTGSIQINNGDAQTRSRQVKLSLITDDNIGPVDMRFSNDGSAWSDWEDAASTKNWTLTSGDGEKTVYVQLQDQAGNTADLSDNIRLNTYVPPVYVPVTSVSLDQTKLKLMVGDSPVSLHASIEPSNASNQDVRWSSSNPEVASVNGAGLVTPLQAGKATIIVTTVDGNKTASSQVTVEKKEDEETRLEASEDAIRVQPKKTATFRVYAVSGDERKDITRDENTSYQTDSELITVTPGRIKAGSKPGKAVITVRYAGQELEIPVTVSNAKLSKLEPSATTAVLEPDEEQQLSVRAVYEDKSSEDVTEDAEWTTDDTDVVEVTKDGQVKAVGTGKAVVKVTFGGKKAEIKVLVVKSKQPTKLEADHTSIRIKPGETYEPVITAYYEKGYSEVIDPKEITWNSRNERVVTVEDGQIKAVAAGKTTVSVSYKGKRLTLSVTVKK</sequence>
<dbReference type="GO" id="GO:0005576">
    <property type="term" value="C:extracellular region"/>
    <property type="evidence" value="ECO:0007669"/>
    <property type="project" value="UniProtKB-SubCell"/>
</dbReference>
<keyword evidence="3" id="KW-0732">Signal</keyword>
<dbReference type="Gene3D" id="2.60.40.60">
    <property type="entry name" value="Cadherins"/>
    <property type="match status" value="1"/>
</dbReference>
<dbReference type="GO" id="GO:0005509">
    <property type="term" value="F:calcium ion binding"/>
    <property type="evidence" value="ECO:0007669"/>
    <property type="project" value="InterPro"/>
</dbReference>
<dbReference type="InterPro" id="IPR015919">
    <property type="entry name" value="Cadherin-like_sf"/>
</dbReference>
<keyword evidence="2" id="KW-0964">Secreted</keyword>
<evidence type="ECO:0000313" key="6">
    <source>
        <dbReference type="Proteomes" id="UP000271031"/>
    </source>
</evidence>
<evidence type="ECO:0000259" key="4">
    <source>
        <dbReference type="PROSITE" id="PS50268"/>
    </source>
</evidence>
<name>A0A3M8DN09_9BACL</name>
<gene>
    <name evidence="5" type="ORF">EDM56_09785</name>
</gene>
<dbReference type="Pfam" id="PF00028">
    <property type="entry name" value="Cadherin"/>
    <property type="match status" value="1"/>
</dbReference>
<dbReference type="EMBL" id="RHHQ01000008">
    <property type="protein sequence ID" value="RNB89480.1"/>
    <property type="molecule type" value="Genomic_DNA"/>
</dbReference>
<evidence type="ECO:0000256" key="2">
    <source>
        <dbReference type="ARBA" id="ARBA00022525"/>
    </source>
</evidence>
<dbReference type="Gene3D" id="2.60.40.10">
    <property type="entry name" value="Immunoglobulins"/>
    <property type="match status" value="2"/>
</dbReference>
<dbReference type="InterPro" id="IPR002126">
    <property type="entry name" value="Cadherin-like_dom"/>
</dbReference>
<dbReference type="Pfam" id="PF24517">
    <property type="entry name" value="CBM96"/>
    <property type="match status" value="1"/>
</dbReference>